<dbReference type="GO" id="GO:0032259">
    <property type="term" value="P:methylation"/>
    <property type="evidence" value="ECO:0007669"/>
    <property type="project" value="UniProtKB-KW"/>
</dbReference>
<dbReference type="InterPro" id="IPR008468">
    <property type="entry name" value="DMAP1"/>
</dbReference>
<dbReference type="InterPro" id="IPR027109">
    <property type="entry name" value="Swc4/Dmap1"/>
</dbReference>
<keyword evidence="9" id="KW-0808">Transferase</keyword>
<gene>
    <name evidence="9" type="primary">LOC100203583</name>
</gene>
<reference evidence="9" key="1">
    <citation type="submission" date="2025-08" db="UniProtKB">
        <authorList>
            <consortium name="RefSeq"/>
        </authorList>
    </citation>
    <scope>IDENTIFICATION</scope>
</reference>
<keyword evidence="3" id="KW-0805">Transcription regulation</keyword>
<dbReference type="RefSeq" id="XP_065657576.1">
    <property type="nucleotide sequence ID" value="XM_065801504.1"/>
</dbReference>
<protein>
    <submittedName>
        <fullName evidence="9">DNA methyltransferase 1-associated protein 1 isoform X2</fullName>
    </submittedName>
</protein>
<accession>A0ABM4C7J6</accession>
<dbReference type="Pfam" id="PF05499">
    <property type="entry name" value="DMAP1"/>
    <property type="match status" value="1"/>
</dbReference>
<evidence type="ECO:0000256" key="2">
    <source>
        <dbReference type="ARBA" id="ARBA00022853"/>
    </source>
</evidence>
<feature type="domain" description="DNA methyltransferase 1-associated 1" evidence="6">
    <location>
        <begin position="231"/>
        <end position="404"/>
    </location>
</feature>
<dbReference type="PANTHER" id="PTHR12855">
    <property type="entry name" value="DNA METHYLTRANSFERASE 1-ASSOCIATED PROTEIN 1 FAMILY MEMBER"/>
    <property type="match status" value="1"/>
</dbReference>
<evidence type="ECO:0000313" key="8">
    <source>
        <dbReference type="Proteomes" id="UP001652625"/>
    </source>
</evidence>
<dbReference type="PANTHER" id="PTHR12855:SF10">
    <property type="entry name" value="DNA METHYLTRANSFERASE 1-ASSOCIATED PROTEIN 1"/>
    <property type="match status" value="1"/>
</dbReference>
<sequence length="465" mass="54066">MVDAREILGVDSLECQLNKQPKIKRLSEGTFKKPGGMHRELYALLQSDYRDPPTLAPTDTGFSYKQPKAKIGRSIVRQWRWTSFLNPARSDNLMLYHWRRKQEDGKEYPFAKFGKLNNQVSYSDEEYELYLKSESDGWTREELDHLFELSRQFDRRFVIMFDRYDIDKYPDRCMEDLKQKYYNVVQKLIKVRTLPGQEPKDLPPNFDGEHEKNRKEQLIQIFNRTPEQVEEEEMLVSELKKIESRKKDRERKSQEVTKLIHAVDAKPGQMLEQQHLLKLNGSDIQSNKKLGKKKKRLENDLKAINKDQSGVKFPDIKGSGVFLRSSKLKMPPSIGNKKSKAVEQLLEELGVDIIPMPTEEICQSFNELRNQLLLLYELKQAMGNCEYELQSMKHRYEILYPGKKAADLVGMSLEPPPETPEDTRSAGCNQLLIDSLVPLSAVSARKRRAASSLLESNPWKKLKNV</sequence>
<keyword evidence="5" id="KW-0539">Nucleus</keyword>
<comment type="subcellular location">
    <subcellularLocation>
        <location evidence="1">Nucleus</location>
    </subcellularLocation>
</comment>
<proteinExistence type="predicted"/>
<dbReference type="Pfam" id="PF16282">
    <property type="entry name" value="SANT_DAMP1_like"/>
    <property type="match status" value="1"/>
</dbReference>
<evidence type="ECO:0000259" key="7">
    <source>
        <dbReference type="Pfam" id="PF16282"/>
    </source>
</evidence>
<name>A0ABM4C7J6_HYDVU</name>
<dbReference type="Gene3D" id="1.10.10.60">
    <property type="entry name" value="Homeodomain-like"/>
    <property type="match status" value="1"/>
</dbReference>
<dbReference type="InterPro" id="IPR032563">
    <property type="entry name" value="DAMP1_SANT-like"/>
</dbReference>
<evidence type="ECO:0000256" key="4">
    <source>
        <dbReference type="ARBA" id="ARBA00023163"/>
    </source>
</evidence>
<dbReference type="GO" id="GO:0008168">
    <property type="term" value="F:methyltransferase activity"/>
    <property type="evidence" value="ECO:0007669"/>
    <property type="project" value="UniProtKB-KW"/>
</dbReference>
<dbReference type="Proteomes" id="UP001652625">
    <property type="component" value="Chromosome 07"/>
</dbReference>
<keyword evidence="8" id="KW-1185">Reference proteome</keyword>
<organism evidence="8 9">
    <name type="scientific">Hydra vulgaris</name>
    <name type="common">Hydra</name>
    <name type="synonym">Hydra attenuata</name>
    <dbReference type="NCBI Taxonomy" id="6087"/>
    <lineage>
        <taxon>Eukaryota</taxon>
        <taxon>Metazoa</taxon>
        <taxon>Cnidaria</taxon>
        <taxon>Hydrozoa</taxon>
        <taxon>Hydroidolina</taxon>
        <taxon>Anthoathecata</taxon>
        <taxon>Aplanulata</taxon>
        <taxon>Hydridae</taxon>
        <taxon>Hydra</taxon>
    </lineage>
</organism>
<keyword evidence="4" id="KW-0804">Transcription</keyword>
<keyword evidence="2" id="KW-0156">Chromatin regulator</keyword>
<evidence type="ECO:0000256" key="5">
    <source>
        <dbReference type="ARBA" id="ARBA00023242"/>
    </source>
</evidence>
<dbReference type="GeneID" id="100203583"/>
<evidence type="ECO:0000256" key="1">
    <source>
        <dbReference type="ARBA" id="ARBA00004123"/>
    </source>
</evidence>
<keyword evidence="9" id="KW-0489">Methyltransferase</keyword>
<feature type="domain" description="DAMP1 SANT/Myb-like" evidence="7">
    <location>
        <begin position="108"/>
        <end position="189"/>
    </location>
</feature>
<evidence type="ECO:0000256" key="3">
    <source>
        <dbReference type="ARBA" id="ARBA00023015"/>
    </source>
</evidence>
<evidence type="ECO:0000259" key="6">
    <source>
        <dbReference type="Pfam" id="PF05499"/>
    </source>
</evidence>
<evidence type="ECO:0000313" key="9">
    <source>
        <dbReference type="RefSeq" id="XP_065657576.1"/>
    </source>
</evidence>